<accession>A0ABT4D3V1</accession>
<feature type="transmembrane region" description="Helical" evidence="1">
    <location>
        <begin position="5"/>
        <end position="23"/>
    </location>
</feature>
<dbReference type="RefSeq" id="WP_268042666.1">
    <property type="nucleotide sequence ID" value="NZ_JAPQER010000016.1"/>
</dbReference>
<evidence type="ECO:0000313" key="3">
    <source>
        <dbReference type="EMBL" id="MCY6485909.1"/>
    </source>
</evidence>
<dbReference type="InterPro" id="IPR006976">
    <property type="entry name" value="VanZ-like"/>
</dbReference>
<organism evidence="3 4">
    <name type="scientific">Clostridium aestuarii</name>
    <dbReference type="NCBI Taxonomy" id="338193"/>
    <lineage>
        <taxon>Bacteria</taxon>
        <taxon>Bacillati</taxon>
        <taxon>Bacillota</taxon>
        <taxon>Clostridia</taxon>
        <taxon>Eubacteriales</taxon>
        <taxon>Clostridiaceae</taxon>
        <taxon>Clostridium</taxon>
    </lineage>
</organism>
<protein>
    <submittedName>
        <fullName evidence="3">VanZ family protein</fullName>
    </submittedName>
</protein>
<evidence type="ECO:0000256" key="1">
    <source>
        <dbReference type="SAM" id="Phobius"/>
    </source>
</evidence>
<keyword evidence="1" id="KW-0812">Transmembrane</keyword>
<keyword evidence="1" id="KW-1133">Transmembrane helix</keyword>
<dbReference type="Pfam" id="PF04892">
    <property type="entry name" value="VanZ"/>
    <property type="match status" value="1"/>
</dbReference>
<dbReference type="InterPro" id="IPR016747">
    <property type="entry name" value="Phosphotransbutyrylase"/>
</dbReference>
<sequence>MKKKYLKLGLVVLWMIIIFMFSNQPADLSDENNKFVIYLLNHLGIDLSSLLGKWSDFLIRKAAHLTEYFILYVLLYNALNNEKLGKKTMITVLGIIFLYACSDEFHQSFVPGRGPAFRDVLIDTSGGLIAGIIIYIKNKIKINYGRRKIYE</sequence>
<proteinExistence type="predicted"/>
<gene>
    <name evidence="3" type="ORF">OW763_16480</name>
</gene>
<evidence type="ECO:0000259" key="2">
    <source>
        <dbReference type="Pfam" id="PF04892"/>
    </source>
</evidence>
<evidence type="ECO:0000313" key="4">
    <source>
        <dbReference type="Proteomes" id="UP001078443"/>
    </source>
</evidence>
<keyword evidence="4" id="KW-1185">Reference proteome</keyword>
<comment type="caution">
    <text evidence="3">The sequence shown here is derived from an EMBL/GenBank/DDBJ whole genome shotgun (WGS) entry which is preliminary data.</text>
</comment>
<dbReference type="NCBIfam" id="NF037970">
    <property type="entry name" value="vanZ_1"/>
    <property type="match status" value="1"/>
</dbReference>
<keyword evidence="1" id="KW-0472">Membrane</keyword>
<name>A0ABT4D3V1_9CLOT</name>
<dbReference type="Proteomes" id="UP001078443">
    <property type="component" value="Unassembled WGS sequence"/>
</dbReference>
<feature type="domain" description="VanZ-like" evidence="2">
    <location>
        <begin position="10"/>
        <end position="136"/>
    </location>
</feature>
<dbReference type="PIRSF" id="PIRSF019083">
    <property type="entry name" value="UCP019083_VanZ"/>
    <property type="match status" value="1"/>
</dbReference>
<reference evidence="3" key="1">
    <citation type="submission" date="2022-12" db="EMBL/GenBank/DDBJ databases">
        <authorList>
            <person name="Wang J."/>
        </authorList>
    </citation>
    <scope>NUCLEOTIDE SEQUENCE</scope>
    <source>
        <strain evidence="3">HY-45-18</strain>
    </source>
</reference>
<dbReference type="EMBL" id="JAPQER010000016">
    <property type="protein sequence ID" value="MCY6485909.1"/>
    <property type="molecule type" value="Genomic_DNA"/>
</dbReference>